<evidence type="ECO:0000256" key="2">
    <source>
        <dbReference type="ARBA" id="ARBA00022741"/>
    </source>
</evidence>
<evidence type="ECO:0000256" key="5">
    <source>
        <dbReference type="PROSITE-ProRule" id="PRU01251"/>
    </source>
</evidence>
<proteinExistence type="inferred from homology"/>
<dbReference type="SMART" id="SM01086">
    <property type="entry name" value="ClpB_D2-small"/>
    <property type="match status" value="1"/>
</dbReference>
<dbReference type="Pfam" id="PF02861">
    <property type="entry name" value="Clp_N"/>
    <property type="match status" value="1"/>
</dbReference>
<dbReference type="PROSITE" id="PS00870">
    <property type="entry name" value="CLPAB_1"/>
    <property type="match status" value="1"/>
</dbReference>
<keyword evidence="7" id="KW-0175">Coiled coil</keyword>
<dbReference type="SUPFAM" id="SSF52540">
    <property type="entry name" value="P-loop containing nucleoside triphosphate hydrolases"/>
    <property type="match status" value="2"/>
</dbReference>
<dbReference type="InterPro" id="IPR001943">
    <property type="entry name" value="UVR_dom"/>
</dbReference>
<gene>
    <name evidence="10" type="ORF">A2Z21_04850</name>
</gene>
<dbReference type="GO" id="GO:0006508">
    <property type="term" value="P:proteolysis"/>
    <property type="evidence" value="ECO:0007669"/>
    <property type="project" value="UniProtKB-KW"/>
</dbReference>
<feature type="domain" description="Clp R" evidence="9">
    <location>
        <begin position="2"/>
        <end position="146"/>
    </location>
</feature>
<dbReference type="InterPro" id="IPR028299">
    <property type="entry name" value="ClpA/B_CS2"/>
</dbReference>
<dbReference type="InterPro" id="IPR019489">
    <property type="entry name" value="Clp_ATPase_C"/>
</dbReference>
<dbReference type="CDD" id="cd00009">
    <property type="entry name" value="AAA"/>
    <property type="match status" value="1"/>
</dbReference>
<organism evidence="10 11">
    <name type="scientific">Fraserbacteria sp. (strain RBG_16_55_9)</name>
    <dbReference type="NCBI Taxonomy" id="1817864"/>
    <lineage>
        <taxon>Bacteria</taxon>
        <taxon>Candidatus Fraseribacteriota</taxon>
    </lineage>
</organism>
<dbReference type="FunFam" id="3.40.50.300:FF:000010">
    <property type="entry name" value="Chaperone clpB 1, putative"/>
    <property type="match status" value="1"/>
</dbReference>
<comment type="caution">
    <text evidence="10">The sequence shown here is derived from an EMBL/GenBank/DDBJ whole genome shotgun (WGS) entry which is preliminary data.</text>
</comment>
<dbReference type="InterPro" id="IPR018368">
    <property type="entry name" value="ClpA/B_CS1"/>
</dbReference>
<dbReference type="PANTHER" id="PTHR11638">
    <property type="entry name" value="ATP-DEPENDENT CLP PROTEASE"/>
    <property type="match status" value="1"/>
</dbReference>
<dbReference type="PROSITE" id="PS51903">
    <property type="entry name" value="CLP_R"/>
    <property type="match status" value="1"/>
</dbReference>
<dbReference type="Gene3D" id="3.40.50.300">
    <property type="entry name" value="P-loop containing nucleotide triphosphate hydrolases"/>
    <property type="match status" value="2"/>
</dbReference>
<name>A0A1F5UYL1_FRAXR</name>
<dbReference type="Pfam" id="PF00004">
    <property type="entry name" value="AAA"/>
    <property type="match status" value="1"/>
</dbReference>
<dbReference type="InterPro" id="IPR004176">
    <property type="entry name" value="Clp_R_N"/>
</dbReference>
<dbReference type="InterPro" id="IPR036628">
    <property type="entry name" value="Clp_N_dom_sf"/>
</dbReference>
<dbReference type="PANTHER" id="PTHR11638:SF18">
    <property type="entry name" value="HEAT SHOCK PROTEIN 104"/>
    <property type="match status" value="1"/>
</dbReference>
<dbReference type="InterPro" id="IPR050130">
    <property type="entry name" value="ClpA_ClpB"/>
</dbReference>
<feature type="coiled-coil region" evidence="7">
    <location>
        <begin position="410"/>
        <end position="456"/>
    </location>
</feature>
<dbReference type="GO" id="GO:0005524">
    <property type="term" value="F:ATP binding"/>
    <property type="evidence" value="ECO:0007669"/>
    <property type="project" value="UniProtKB-KW"/>
</dbReference>
<dbReference type="PROSITE" id="PS50151">
    <property type="entry name" value="UVR"/>
    <property type="match status" value="1"/>
</dbReference>
<dbReference type="Gene3D" id="4.10.860.10">
    <property type="entry name" value="UVR domain"/>
    <property type="match status" value="1"/>
</dbReference>
<dbReference type="GO" id="GO:0008233">
    <property type="term" value="F:peptidase activity"/>
    <property type="evidence" value="ECO:0007669"/>
    <property type="project" value="UniProtKB-KW"/>
</dbReference>
<keyword evidence="10" id="KW-0645">Protease</keyword>
<keyword evidence="3 6" id="KW-0067">ATP-binding</keyword>
<dbReference type="FunFam" id="3.40.50.300:FF:000025">
    <property type="entry name" value="ATP-dependent Clp protease subunit"/>
    <property type="match status" value="1"/>
</dbReference>
<dbReference type="Proteomes" id="UP000179157">
    <property type="component" value="Unassembled WGS sequence"/>
</dbReference>
<dbReference type="InterPro" id="IPR003593">
    <property type="entry name" value="AAA+_ATPase"/>
</dbReference>
<evidence type="ECO:0000256" key="3">
    <source>
        <dbReference type="ARBA" id="ARBA00022840"/>
    </source>
</evidence>
<dbReference type="InterPro" id="IPR003959">
    <property type="entry name" value="ATPase_AAA_core"/>
</dbReference>
<dbReference type="Pfam" id="PF07724">
    <property type="entry name" value="AAA_2"/>
    <property type="match status" value="1"/>
</dbReference>
<dbReference type="GO" id="GO:0005737">
    <property type="term" value="C:cytoplasm"/>
    <property type="evidence" value="ECO:0007669"/>
    <property type="project" value="TreeGrafter"/>
</dbReference>
<keyword evidence="1 5" id="KW-0677">Repeat</keyword>
<dbReference type="InterPro" id="IPR027417">
    <property type="entry name" value="P-loop_NTPase"/>
</dbReference>
<dbReference type="Pfam" id="PF10431">
    <property type="entry name" value="ClpB_D2-small"/>
    <property type="match status" value="1"/>
</dbReference>
<dbReference type="AlphaFoldDB" id="A0A1F5UYL1"/>
<dbReference type="GO" id="GO:0016887">
    <property type="term" value="F:ATP hydrolysis activity"/>
    <property type="evidence" value="ECO:0007669"/>
    <property type="project" value="InterPro"/>
</dbReference>
<evidence type="ECO:0000256" key="7">
    <source>
        <dbReference type="SAM" id="Coils"/>
    </source>
</evidence>
<reference evidence="10 11" key="1">
    <citation type="journal article" date="2016" name="Nat. Commun.">
        <title>Thousands of microbial genomes shed light on interconnected biogeochemical processes in an aquifer system.</title>
        <authorList>
            <person name="Anantharaman K."/>
            <person name="Brown C.T."/>
            <person name="Hug L.A."/>
            <person name="Sharon I."/>
            <person name="Castelle C.J."/>
            <person name="Probst A.J."/>
            <person name="Thomas B.C."/>
            <person name="Singh A."/>
            <person name="Wilkins M.J."/>
            <person name="Karaoz U."/>
            <person name="Brodie E.L."/>
            <person name="Williams K.H."/>
            <person name="Hubbard S.S."/>
            <person name="Banfield J.F."/>
        </authorList>
    </citation>
    <scope>NUCLEOTIDE SEQUENCE [LARGE SCALE GENOMIC DNA]</scope>
    <source>
        <strain evidence="11">RBG_16_55_9</strain>
    </source>
</reference>
<protein>
    <submittedName>
        <fullName evidence="10">ATP-dependent Clp protease ATP-binding subunit ClpC</fullName>
    </submittedName>
</protein>
<dbReference type="Gene3D" id="1.10.8.60">
    <property type="match status" value="2"/>
</dbReference>
<dbReference type="InterPro" id="IPR041546">
    <property type="entry name" value="ClpA/ClpB_AAA_lid"/>
</dbReference>
<dbReference type="PROSITE" id="PS00871">
    <property type="entry name" value="CLPAB_2"/>
    <property type="match status" value="1"/>
</dbReference>
<evidence type="ECO:0000256" key="6">
    <source>
        <dbReference type="RuleBase" id="RU004432"/>
    </source>
</evidence>
<comment type="similarity">
    <text evidence="6">Belongs to the ClpA/ClpB family.</text>
</comment>
<keyword evidence="4 6" id="KW-0143">Chaperone</keyword>
<dbReference type="SMART" id="SM00382">
    <property type="entry name" value="AAA"/>
    <property type="match status" value="2"/>
</dbReference>
<evidence type="ECO:0000256" key="1">
    <source>
        <dbReference type="ARBA" id="ARBA00022737"/>
    </source>
</evidence>
<dbReference type="PRINTS" id="PR00300">
    <property type="entry name" value="CLPPROTEASEA"/>
</dbReference>
<dbReference type="Pfam" id="PF17871">
    <property type="entry name" value="AAA_lid_9"/>
    <property type="match status" value="1"/>
</dbReference>
<dbReference type="STRING" id="1817864.A2Z21_04850"/>
<evidence type="ECO:0000259" key="8">
    <source>
        <dbReference type="PROSITE" id="PS50151"/>
    </source>
</evidence>
<dbReference type="SUPFAM" id="SSF81923">
    <property type="entry name" value="Double Clp-N motif"/>
    <property type="match status" value="1"/>
</dbReference>
<evidence type="ECO:0000256" key="4">
    <source>
        <dbReference type="ARBA" id="ARBA00023186"/>
    </source>
</evidence>
<evidence type="ECO:0000259" key="9">
    <source>
        <dbReference type="PROSITE" id="PS51903"/>
    </source>
</evidence>
<dbReference type="GO" id="GO:0034605">
    <property type="term" value="P:cellular response to heat"/>
    <property type="evidence" value="ECO:0007669"/>
    <property type="project" value="TreeGrafter"/>
</dbReference>
<accession>A0A1F5UYL1</accession>
<dbReference type="InterPro" id="IPR001270">
    <property type="entry name" value="ClpA/B"/>
</dbReference>
<dbReference type="CDD" id="cd19499">
    <property type="entry name" value="RecA-like_ClpB_Hsp104-like"/>
    <property type="match status" value="1"/>
</dbReference>
<evidence type="ECO:0000313" key="11">
    <source>
        <dbReference type="Proteomes" id="UP000179157"/>
    </source>
</evidence>
<feature type="domain" description="UVR" evidence="8">
    <location>
        <begin position="414"/>
        <end position="449"/>
    </location>
</feature>
<evidence type="ECO:0000313" key="10">
    <source>
        <dbReference type="EMBL" id="OGF56188.1"/>
    </source>
</evidence>
<keyword evidence="10" id="KW-0378">Hydrolase</keyword>
<dbReference type="EMBL" id="MFGX01000040">
    <property type="protein sequence ID" value="OGF56188.1"/>
    <property type="molecule type" value="Genomic_DNA"/>
</dbReference>
<dbReference type="Gene3D" id="1.10.1780.10">
    <property type="entry name" value="Clp, N-terminal domain"/>
    <property type="match status" value="1"/>
</dbReference>
<keyword evidence="2 6" id="KW-0547">Nucleotide-binding</keyword>
<sequence length="813" mass="92195">MYDLFSREAQQIMGYATQEAEGWKHDYVGTEHLLLAFTKLKGSSVFKFLEINGVTYPRVAREVEKEIGQGDSRFSSTELRPTPQLKRIIQIAYDEARRYGYSLINSEHLLLALLEEGESVATQILKRFNIDAQKVRRYLSPAERSLMGSRTRREEKRWKSMEFGRSLVEEAREGRLDPVIGREKEIGQIIQTLSRRKKNNPAIIGEPGVGKTAIVEGLAQRIASGDVPAPLLSKEIVELDMASMVAGTKYRGEFEQRLKTLVNQVVEAGNIILFIDELHTVVGAGGAEGAIDASSILKPPLASGLIQCIGTATLDEYRKYIEKDPALERRFKKILIEEPSIEETVQILKGLKPRYEAHHRVKITEEALWAAAKLSDRYISDHFLPDMAIDLIDETAAKIKLESSAPSPEIRALEEELRTVMDEEEVAAREQDYERAAQLRDRQEGLRQRLAGLRQEFREYEGVVAADHIAAMASTWTGVPVGHMKMEESRRVLFMEKEIHKHYVNQDEAIASLARAVRRAYAGVKDPKRPIGSFLFLGPTGVGKTHLAKILAEFLFGDEEAMIRIDMSEYMERFAITRLIGAPPGYVGYDEAGELTEAVRRRPYSVILFDEIEKAHRDVFNILLQVMDDGILTDAQGRRVDFRNTVLIMTSNIGSKMITDRTALGFGKSEEGGSHLSYQEIRTRVMSEVKEIFRPEFLNRLDDIIVFQSLSQHEVDSIADLMIEELEERLAEREIRIEITPEAKKQLIEQGFDPKYGARPLRRTLEKLVENPISDKILEGTITKGDRILIRAEDGKLLFEKQTEEKAIHSETK</sequence>